<dbReference type="Proteomes" id="UP000237105">
    <property type="component" value="Unassembled WGS sequence"/>
</dbReference>
<dbReference type="EMBL" id="JXTB01000290">
    <property type="protein sequence ID" value="PON47731.1"/>
    <property type="molecule type" value="Genomic_DNA"/>
</dbReference>
<dbReference type="OrthoDB" id="10429230at2759"/>
<accession>A0A2P5BFZ9</accession>
<protein>
    <submittedName>
        <fullName evidence="1">Uncharacterized protein</fullName>
    </submittedName>
</protein>
<sequence>MQSLASVWPASFLEHSKKRQEPPSQSLKRALIYPGNEIIGRHITSRVHHSNNSLESLSRTMYPLFKAKRIPSRRAISSTVKRHKRTIDSFIHSTTFHPRIISNNGSYASEP</sequence>
<reference evidence="2" key="1">
    <citation type="submission" date="2016-06" db="EMBL/GenBank/DDBJ databases">
        <title>Parallel loss of symbiosis genes in relatives of nitrogen-fixing non-legume Parasponia.</title>
        <authorList>
            <person name="Van Velzen R."/>
            <person name="Holmer R."/>
            <person name="Bu F."/>
            <person name="Rutten L."/>
            <person name="Van Zeijl A."/>
            <person name="Liu W."/>
            <person name="Santuari L."/>
            <person name="Cao Q."/>
            <person name="Sharma T."/>
            <person name="Shen D."/>
            <person name="Roswanjaya Y."/>
            <person name="Wardhani T."/>
            <person name="Kalhor M.S."/>
            <person name="Jansen J."/>
            <person name="Van den Hoogen J."/>
            <person name="Gungor B."/>
            <person name="Hartog M."/>
            <person name="Hontelez J."/>
            <person name="Verver J."/>
            <person name="Yang W.-C."/>
            <person name="Schijlen E."/>
            <person name="Repin R."/>
            <person name="Schilthuizen M."/>
            <person name="Schranz E."/>
            <person name="Heidstra R."/>
            <person name="Miyata K."/>
            <person name="Fedorova E."/>
            <person name="Kohlen W."/>
            <person name="Bisseling T."/>
            <person name="Smit S."/>
            <person name="Geurts R."/>
        </authorList>
    </citation>
    <scope>NUCLEOTIDE SEQUENCE [LARGE SCALE GENOMIC DNA]</scope>
    <source>
        <strain evidence="2">cv. WU1-14</strain>
    </source>
</reference>
<name>A0A2P5BFZ9_PARAD</name>
<organism evidence="1 2">
    <name type="scientific">Parasponia andersonii</name>
    <name type="common">Sponia andersonii</name>
    <dbReference type="NCBI Taxonomy" id="3476"/>
    <lineage>
        <taxon>Eukaryota</taxon>
        <taxon>Viridiplantae</taxon>
        <taxon>Streptophyta</taxon>
        <taxon>Embryophyta</taxon>
        <taxon>Tracheophyta</taxon>
        <taxon>Spermatophyta</taxon>
        <taxon>Magnoliopsida</taxon>
        <taxon>eudicotyledons</taxon>
        <taxon>Gunneridae</taxon>
        <taxon>Pentapetalae</taxon>
        <taxon>rosids</taxon>
        <taxon>fabids</taxon>
        <taxon>Rosales</taxon>
        <taxon>Cannabaceae</taxon>
        <taxon>Parasponia</taxon>
    </lineage>
</organism>
<evidence type="ECO:0000313" key="2">
    <source>
        <dbReference type="Proteomes" id="UP000237105"/>
    </source>
</evidence>
<keyword evidence="2" id="KW-1185">Reference proteome</keyword>
<proteinExistence type="predicted"/>
<gene>
    <name evidence="1" type="ORF">PanWU01x14_242530</name>
</gene>
<comment type="caution">
    <text evidence="1">The sequence shown here is derived from an EMBL/GenBank/DDBJ whole genome shotgun (WGS) entry which is preliminary data.</text>
</comment>
<evidence type="ECO:0000313" key="1">
    <source>
        <dbReference type="EMBL" id="PON47731.1"/>
    </source>
</evidence>
<dbReference type="AlphaFoldDB" id="A0A2P5BFZ9"/>